<gene>
    <name evidence="7" type="ORF">Uis1B_1366</name>
</gene>
<evidence type="ECO:0000256" key="5">
    <source>
        <dbReference type="SAM" id="Phobius"/>
    </source>
</evidence>
<keyword evidence="5" id="KW-0472">Membrane</keyword>
<evidence type="ECO:0000256" key="2">
    <source>
        <dbReference type="ARBA" id="ARBA00022840"/>
    </source>
</evidence>
<comment type="caution">
    <text evidence="7">The sequence shown here is derived from an EMBL/GenBank/DDBJ whole genome shotgun (WGS) entry which is preliminary data.</text>
</comment>
<dbReference type="OrthoDB" id="9807790at2"/>
<dbReference type="InterPro" id="IPR002543">
    <property type="entry name" value="FtsK_dom"/>
</dbReference>
<dbReference type="Pfam" id="PF01580">
    <property type="entry name" value="FtsK_SpoIIIE"/>
    <property type="match status" value="1"/>
</dbReference>
<dbReference type="InterPro" id="IPR050206">
    <property type="entry name" value="FtsK/SpoIIIE/SftA"/>
</dbReference>
<dbReference type="CDD" id="cd01127">
    <property type="entry name" value="TrwB_TraG_TraD_VirD4"/>
    <property type="match status" value="1"/>
</dbReference>
<keyword evidence="5" id="KW-1133">Transmembrane helix</keyword>
<evidence type="ECO:0000256" key="4">
    <source>
        <dbReference type="SAM" id="MobiDB-lite"/>
    </source>
</evidence>
<dbReference type="AlphaFoldDB" id="A0A2N5J999"/>
<dbReference type="InterPro" id="IPR027417">
    <property type="entry name" value="P-loop_NTPase"/>
</dbReference>
<proteinExistence type="predicted"/>
<name>A0A2N5J999_9BIFI</name>
<dbReference type="PROSITE" id="PS50901">
    <property type="entry name" value="FTSK"/>
    <property type="match status" value="1"/>
</dbReference>
<dbReference type="Gene3D" id="3.40.50.300">
    <property type="entry name" value="P-loop containing nucleotide triphosphate hydrolases"/>
    <property type="match status" value="1"/>
</dbReference>
<accession>A0A2N5J999</accession>
<evidence type="ECO:0000259" key="6">
    <source>
        <dbReference type="PROSITE" id="PS50901"/>
    </source>
</evidence>
<evidence type="ECO:0000313" key="8">
    <source>
        <dbReference type="Proteomes" id="UP000235050"/>
    </source>
</evidence>
<dbReference type="Proteomes" id="UP000235050">
    <property type="component" value="Unassembled WGS sequence"/>
</dbReference>
<evidence type="ECO:0000256" key="1">
    <source>
        <dbReference type="ARBA" id="ARBA00022741"/>
    </source>
</evidence>
<keyword evidence="8" id="KW-1185">Reference proteome</keyword>
<dbReference type="InterPro" id="IPR003593">
    <property type="entry name" value="AAA+_ATPase"/>
</dbReference>
<evidence type="ECO:0000256" key="3">
    <source>
        <dbReference type="PROSITE-ProRule" id="PRU00289"/>
    </source>
</evidence>
<feature type="domain" description="FtsK" evidence="6">
    <location>
        <begin position="130"/>
        <end position="313"/>
    </location>
</feature>
<dbReference type="SUPFAM" id="SSF52540">
    <property type="entry name" value="P-loop containing nucleoside triphosphate hydrolases"/>
    <property type="match status" value="2"/>
</dbReference>
<sequence length="602" mass="64841">MIAPAMGQVMLLAMLMSEGRWMFAWLIVPGIIGCAASALAMMLSQRRASRDSHNPGGTGSDGPSNEVGTATAFPAVDLPSVSLDALLDLESRNPADLWRLISRQWHAAGESSTLRQSSSSISAVVGMGERGRYRIDLSRSGPHALVAGTTGSGKSVLLETWCLSLACRMSPDMLNFVFLDFKGGSSFRILHRLPHTVGFVSDLDISHAVRALRAIEAELKRREHLAADHHAASISELDSPPPRLMVVIDEFHALRNQLPDYIDRLVSLAALGRSLGMHLVVCTQNPMGQVTTDMKANIGLNICLRVRDSLQSTELIGDQRAALISSQKPGLAYAFDGDDCLAFRCAVPESSQALVTGCLRAARFMGIEPIAPLFSAPLPRTIPPDHPLLRDAVPELNHPRGTGDHIPRTITIGLEDTGVRLRPCRLPLDQGNIAIVGSDGRGKSTLLAVIAKSLAKRSNIDIIVTRRTESDRHDLSLPTDQTACGRIWLADDADALLDPMSADALGQRFRAALHDPRCLVVFTLASSRYLRFPEHCGVRLIFPTGDRAIDMMAGIPSSLLSGLTDADVSTAGRFVMLARGHSAVIQCIQGDPKDDPIGQTGI</sequence>
<feature type="binding site" evidence="3">
    <location>
        <begin position="148"/>
        <end position="155"/>
    </location>
    <ligand>
        <name>ATP</name>
        <dbReference type="ChEBI" id="CHEBI:30616"/>
    </ligand>
</feature>
<feature type="region of interest" description="Disordered" evidence="4">
    <location>
        <begin position="49"/>
        <end position="69"/>
    </location>
</feature>
<evidence type="ECO:0000313" key="7">
    <source>
        <dbReference type="EMBL" id="PLS30784.1"/>
    </source>
</evidence>
<keyword evidence="5" id="KW-0812">Transmembrane</keyword>
<keyword evidence="2 3" id="KW-0067">ATP-binding</keyword>
<dbReference type="SMART" id="SM00382">
    <property type="entry name" value="AAA"/>
    <property type="match status" value="2"/>
</dbReference>
<organism evidence="7 8">
    <name type="scientific">Bifidobacterium margollesii</name>
    <dbReference type="NCBI Taxonomy" id="2020964"/>
    <lineage>
        <taxon>Bacteria</taxon>
        <taxon>Bacillati</taxon>
        <taxon>Actinomycetota</taxon>
        <taxon>Actinomycetes</taxon>
        <taxon>Bifidobacteriales</taxon>
        <taxon>Bifidobacteriaceae</taxon>
        <taxon>Bifidobacterium</taxon>
    </lineage>
</organism>
<dbReference type="GO" id="GO:0003677">
    <property type="term" value="F:DNA binding"/>
    <property type="evidence" value="ECO:0007669"/>
    <property type="project" value="InterPro"/>
</dbReference>
<dbReference type="GO" id="GO:0005524">
    <property type="term" value="F:ATP binding"/>
    <property type="evidence" value="ECO:0007669"/>
    <property type="project" value="UniProtKB-UniRule"/>
</dbReference>
<dbReference type="RefSeq" id="WP_101616956.1">
    <property type="nucleotide sequence ID" value="NZ_NMWU01000024.1"/>
</dbReference>
<dbReference type="EMBL" id="NMWU01000024">
    <property type="protein sequence ID" value="PLS30784.1"/>
    <property type="molecule type" value="Genomic_DNA"/>
</dbReference>
<feature type="transmembrane region" description="Helical" evidence="5">
    <location>
        <begin position="21"/>
        <end position="43"/>
    </location>
</feature>
<reference evidence="7 8" key="1">
    <citation type="submission" date="2017-07" db="EMBL/GenBank/DDBJ databases">
        <title>Bifidobacterium novel species.</title>
        <authorList>
            <person name="Lugli G.A."/>
            <person name="Milani C."/>
            <person name="Duranti S."/>
            <person name="Mangifesta M."/>
        </authorList>
    </citation>
    <scope>NUCLEOTIDE SEQUENCE [LARGE SCALE GENOMIC DNA]</scope>
    <source>
        <strain evidence="8">Uis1B</strain>
    </source>
</reference>
<dbReference type="PANTHER" id="PTHR22683:SF1">
    <property type="entry name" value="TYPE VII SECRETION SYSTEM PROTEIN ESSC"/>
    <property type="match status" value="1"/>
</dbReference>
<keyword evidence="1 3" id="KW-0547">Nucleotide-binding</keyword>
<protein>
    <submittedName>
        <fullName evidence="7">DNA segregation ATPase and related proteins (FtsK/SpoIIIE family)</fullName>
    </submittedName>
</protein>
<dbReference type="PANTHER" id="PTHR22683">
    <property type="entry name" value="SPORULATION PROTEIN RELATED"/>
    <property type="match status" value="1"/>
</dbReference>